<sequence length="78" mass="8856">MNKKEKKEFAKKAMEAKDTPLDHWSKDVDPAIMAGDEWVDKKNDFGHATTENKELHKGINAQSGTFMHPVHDVSYGKD</sequence>
<dbReference type="AlphaFoldDB" id="A0A4V6NZ05"/>
<gene>
    <name evidence="2" type="ORF">EDD72_10315</name>
</gene>
<dbReference type="InterPro" id="IPR024999">
    <property type="entry name" value="DUF3905"/>
</dbReference>
<evidence type="ECO:0000313" key="2">
    <source>
        <dbReference type="EMBL" id="TCS83694.1"/>
    </source>
</evidence>
<dbReference type="Proteomes" id="UP000295788">
    <property type="component" value="Unassembled WGS sequence"/>
</dbReference>
<name>A0A4V6NZ05_9BACI</name>
<accession>A0A4V6NZ05</accession>
<dbReference type="Pfam" id="PF13045">
    <property type="entry name" value="DUF3905"/>
    <property type="match status" value="1"/>
</dbReference>
<proteinExistence type="predicted"/>
<dbReference type="OrthoDB" id="2695269at2"/>
<dbReference type="EMBL" id="SMAB01000003">
    <property type="protein sequence ID" value="TCS83694.1"/>
    <property type="molecule type" value="Genomic_DNA"/>
</dbReference>
<evidence type="ECO:0000256" key="1">
    <source>
        <dbReference type="SAM" id="MobiDB-lite"/>
    </source>
</evidence>
<dbReference type="RefSeq" id="WP_132767100.1">
    <property type="nucleotide sequence ID" value="NZ_SMAB01000003.1"/>
</dbReference>
<evidence type="ECO:0000313" key="3">
    <source>
        <dbReference type="Proteomes" id="UP000295788"/>
    </source>
</evidence>
<keyword evidence="3" id="KW-1185">Reference proteome</keyword>
<organism evidence="2 3">
    <name type="scientific">Tepidibacillus fermentans</name>
    <dbReference type="NCBI Taxonomy" id="1281767"/>
    <lineage>
        <taxon>Bacteria</taxon>
        <taxon>Bacillati</taxon>
        <taxon>Bacillota</taxon>
        <taxon>Bacilli</taxon>
        <taxon>Bacillales</taxon>
        <taxon>Bacillaceae</taxon>
        <taxon>Tepidibacillus</taxon>
    </lineage>
</organism>
<reference evidence="2 3" key="1">
    <citation type="submission" date="2019-03" db="EMBL/GenBank/DDBJ databases">
        <title>Genomic Encyclopedia of Type Strains, Phase IV (KMG-IV): sequencing the most valuable type-strain genomes for metagenomic binning, comparative biology and taxonomic classification.</title>
        <authorList>
            <person name="Goeker M."/>
        </authorList>
    </citation>
    <scope>NUCLEOTIDE SEQUENCE [LARGE SCALE GENOMIC DNA]</scope>
    <source>
        <strain evidence="2 3">DSM 23802</strain>
    </source>
</reference>
<feature type="region of interest" description="Disordered" evidence="1">
    <location>
        <begin position="1"/>
        <end position="26"/>
    </location>
</feature>
<feature type="region of interest" description="Disordered" evidence="1">
    <location>
        <begin position="57"/>
        <end position="78"/>
    </location>
</feature>
<protein>
    <submittedName>
        <fullName evidence="2">Uncharacterized protein DUF3905</fullName>
    </submittedName>
</protein>
<feature type="compositionally biased region" description="Basic and acidic residues" evidence="1">
    <location>
        <begin position="69"/>
        <end position="78"/>
    </location>
</feature>
<comment type="caution">
    <text evidence="2">The sequence shown here is derived from an EMBL/GenBank/DDBJ whole genome shotgun (WGS) entry which is preliminary data.</text>
</comment>